<proteinExistence type="predicted"/>
<dbReference type="EnsemblPlants" id="AET7Gv20540300.8">
    <property type="protein sequence ID" value="AET7Gv20540300.8"/>
    <property type="gene ID" value="AET7Gv20540300"/>
</dbReference>
<reference evidence="2" key="2">
    <citation type="journal article" date="2017" name="Nat. Plants">
        <title>The Aegilops tauschii genome reveals multiple impacts of transposons.</title>
        <authorList>
            <person name="Zhao G."/>
            <person name="Zou C."/>
            <person name="Li K."/>
            <person name="Wang K."/>
            <person name="Li T."/>
            <person name="Gao L."/>
            <person name="Zhang X."/>
            <person name="Wang H."/>
            <person name="Yang Z."/>
            <person name="Liu X."/>
            <person name="Jiang W."/>
            <person name="Mao L."/>
            <person name="Kong X."/>
            <person name="Jiao Y."/>
            <person name="Jia J."/>
        </authorList>
    </citation>
    <scope>NUCLEOTIDE SEQUENCE [LARGE SCALE GENOMIC DNA]</scope>
    <source>
        <strain evidence="2">cv. AL8/78</strain>
    </source>
</reference>
<sequence>RRNLVALCPSLANGTSTTQLLLMGSLLYSTKPGMRRRLGMDKIPNPLAKTPGLRGWKLMPPSCYFRLISLFHCAEEVVLLRDAKSYTIL</sequence>
<name>A0A453RD34_AEGTS</name>
<evidence type="ECO:0000313" key="1">
    <source>
        <dbReference type="EnsemblPlants" id="AET7Gv20540300.8"/>
    </source>
</evidence>
<dbReference type="Proteomes" id="UP000015105">
    <property type="component" value="Chromosome 7D"/>
</dbReference>
<protein>
    <submittedName>
        <fullName evidence="1">Uncharacterized protein</fullName>
    </submittedName>
</protein>
<reference evidence="1" key="5">
    <citation type="journal article" date="2021" name="G3 (Bethesda)">
        <title>Aegilops tauschii genome assembly Aet v5.0 features greater sequence contiguity and improved annotation.</title>
        <authorList>
            <person name="Wang L."/>
            <person name="Zhu T."/>
            <person name="Rodriguez J.C."/>
            <person name="Deal K.R."/>
            <person name="Dubcovsky J."/>
            <person name="McGuire P.E."/>
            <person name="Lux T."/>
            <person name="Spannagl M."/>
            <person name="Mayer K.F.X."/>
            <person name="Baldrich P."/>
            <person name="Meyers B.C."/>
            <person name="Huo N."/>
            <person name="Gu Y.Q."/>
            <person name="Zhou H."/>
            <person name="Devos K.M."/>
            <person name="Bennetzen J.L."/>
            <person name="Unver T."/>
            <person name="Budak H."/>
            <person name="Gulick P.J."/>
            <person name="Galiba G."/>
            <person name="Kalapos B."/>
            <person name="Nelson D.R."/>
            <person name="Li P."/>
            <person name="You F.M."/>
            <person name="Luo M.C."/>
            <person name="Dvorak J."/>
        </authorList>
    </citation>
    <scope>NUCLEOTIDE SEQUENCE [LARGE SCALE GENOMIC DNA]</scope>
    <source>
        <strain evidence="1">cv. AL8/78</strain>
    </source>
</reference>
<keyword evidence="2" id="KW-1185">Reference proteome</keyword>
<reference evidence="1" key="4">
    <citation type="submission" date="2019-03" db="UniProtKB">
        <authorList>
            <consortium name="EnsemblPlants"/>
        </authorList>
    </citation>
    <scope>IDENTIFICATION</scope>
</reference>
<organism evidence="1 2">
    <name type="scientific">Aegilops tauschii subsp. strangulata</name>
    <name type="common">Goatgrass</name>
    <dbReference type="NCBI Taxonomy" id="200361"/>
    <lineage>
        <taxon>Eukaryota</taxon>
        <taxon>Viridiplantae</taxon>
        <taxon>Streptophyta</taxon>
        <taxon>Embryophyta</taxon>
        <taxon>Tracheophyta</taxon>
        <taxon>Spermatophyta</taxon>
        <taxon>Magnoliopsida</taxon>
        <taxon>Liliopsida</taxon>
        <taxon>Poales</taxon>
        <taxon>Poaceae</taxon>
        <taxon>BOP clade</taxon>
        <taxon>Pooideae</taxon>
        <taxon>Triticodae</taxon>
        <taxon>Triticeae</taxon>
        <taxon>Triticinae</taxon>
        <taxon>Aegilops</taxon>
    </lineage>
</organism>
<reference evidence="1" key="3">
    <citation type="journal article" date="2017" name="Nature">
        <title>Genome sequence of the progenitor of the wheat D genome Aegilops tauschii.</title>
        <authorList>
            <person name="Luo M.C."/>
            <person name="Gu Y.Q."/>
            <person name="Puiu D."/>
            <person name="Wang H."/>
            <person name="Twardziok S.O."/>
            <person name="Deal K.R."/>
            <person name="Huo N."/>
            <person name="Zhu T."/>
            <person name="Wang L."/>
            <person name="Wang Y."/>
            <person name="McGuire P.E."/>
            <person name="Liu S."/>
            <person name="Long H."/>
            <person name="Ramasamy R.K."/>
            <person name="Rodriguez J.C."/>
            <person name="Van S.L."/>
            <person name="Yuan L."/>
            <person name="Wang Z."/>
            <person name="Xia Z."/>
            <person name="Xiao L."/>
            <person name="Anderson O.D."/>
            <person name="Ouyang S."/>
            <person name="Liang Y."/>
            <person name="Zimin A.V."/>
            <person name="Pertea G."/>
            <person name="Qi P."/>
            <person name="Bennetzen J.L."/>
            <person name="Dai X."/>
            <person name="Dawson M.W."/>
            <person name="Muller H.G."/>
            <person name="Kugler K."/>
            <person name="Rivarola-Duarte L."/>
            <person name="Spannagl M."/>
            <person name="Mayer K.F.X."/>
            <person name="Lu F.H."/>
            <person name="Bevan M.W."/>
            <person name="Leroy P."/>
            <person name="Li P."/>
            <person name="You F.M."/>
            <person name="Sun Q."/>
            <person name="Liu Z."/>
            <person name="Lyons E."/>
            <person name="Wicker T."/>
            <person name="Salzberg S.L."/>
            <person name="Devos K.M."/>
            <person name="Dvorak J."/>
        </authorList>
    </citation>
    <scope>NUCLEOTIDE SEQUENCE [LARGE SCALE GENOMIC DNA]</scope>
    <source>
        <strain evidence="1">cv. AL8/78</strain>
    </source>
</reference>
<accession>A0A453RD34</accession>
<dbReference type="Gramene" id="AET7Gv20540300.8">
    <property type="protein sequence ID" value="AET7Gv20540300.8"/>
    <property type="gene ID" value="AET7Gv20540300"/>
</dbReference>
<evidence type="ECO:0000313" key="2">
    <source>
        <dbReference type="Proteomes" id="UP000015105"/>
    </source>
</evidence>
<dbReference type="AlphaFoldDB" id="A0A453RD34"/>
<reference evidence="2" key="1">
    <citation type="journal article" date="2014" name="Science">
        <title>Ancient hybridizations among the ancestral genomes of bread wheat.</title>
        <authorList>
            <consortium name="International Wheat Genome Sequencing Consortium,"/>
            <person name="Marcussen T."/>
            <person name="Sandve S.R."/>
            <person name="Heier L."/>
            <person name="Spannagl M."/>
            <person name="Pfeifer M."/>
            <person name="Jakobsen K.S."/>
            <person name="Wulff B.B."/>
            <person name="Steuernagel B."/>
            <person name="Mayer K.F."/>
            <person name="Olsen O.A."/>
        </authorList>
    </citation>
    <scope>NUCLEOTIDE SEQUENCE [LARGE SCALE GENOMIC DNA]</scope>
    <source>
        <strain evidence="2">cv. AL8/78</strain>
    </source>
</reference>